<evidence type="ECO:0000313" key="1">
    <source>
        <dbReference type="EMBL" id="KAF7638159.1"/>
    </source>
</evidence>
<sequence length="226" mass="26516">MYFSYVPNKWKYIDSRYSCCKDKCVNTDRPNGYCIIGNGMLTLLIKKAGVNKLSKIMAANSFNNQRKKSELSRFCLNFTLFYYEIKLQIKKKSSTWIGIGLTTKKEVTISFWPTKNVFIFLSPIKKNYIKIPSFSFKNGDIIGCGFVYSPPEINNNKLPYIFFTQNGKQIGKAILLEEDYEYLQPIIELRRCSIETNFGDYPFVYQISKHYVAEEFYKEEEFSEMK</sequence>
<proteinExistence type="predicted"/>
<dbReference type="EMBL" id="JABEBT010000014">
    <property type="protein sequence ID" value="KAF7638159.1"/>
    <property type="molecule type" value="Genomic_DNA"/>
</dbReference>
<dbReference type="OrthoDB" id="258495at2759"/>
<name>A0A8S9ZYF5_9BILA</name>
<reference evidence="1" key="1">
    <citation type="journal article" date="2020" name="Ecol. Evol.">
        <title>Genome structure and content of the rice root-knot nematode (Meloidogyne graminicola).</title>
        <authorList>
            <person name="Phan N.T."/>
            <person name="Danchin E.G.J."/>
            <person name="Klopp C."/>
            <person name="Perfus-Barbeoch L."/>
            <person name="Kozlowski D.K."/>
            <person name="Koutsovoulos G.D."/>
            <person name="Lopez-Roques C."/>
            <person name="Bouchez O."/>
            <person name="Zahm M."/>
            <person name="Besnard G."/>
            <person name="Bellafiore S."/>
        </authorList>
    </citation>
    <scope>NUCLEOTIDE SEQUENCE</scope>
    <source>
        <strain evidence="1">VN-18</strain>
    </source>
</reference>
<accession>A0A8S9ZYF5</accession>
<organism evidence="1 2">
    <name type="scientific">Meloidogyne graminicola</name>
    <dbReference type="NCBI Taxonomy" id="189291"/>
    <lineage>
        <taxon>Eukaryota</taxon>
        <taxon>Metazoa</taxon>
        <taxon>Ecdysozoa</taxon>
        <taxon>Nematoda</taxon>
        <taxon>Chromadorea</taxon>
        <taxon>Rhabditida</taxon>
        <taxon>Tylenchina</taxon>
        <taxon>Tylenchomorpha</taxon>
        <taxon>Tylenchoidea</taxon>
        <taxon>Meloidogynidae</taxon>
        <taxon>Meloidogyninae</taxon>
        <taxon>Meloidogyne</taxon>
    </lineage>
</organism>
<keyword evidence="2" id="KW-1185">Reference proteome</keyword>
<dbReference type="AlphaFoldDB" id="A0A8S9ZYF5"/>
<comment type="caution">
    <text evidence="1">The sequence shown here is derived from an EMBL/GenBank/DDBJ whole genome shotgun (WGS) entry which is preliminary data.</text>
</comment>
<protein>
    <submittedName>
        <fullName evidence="1">SPRY domain-containing protein</fullName>
    </submittedName>
</protein>
<evidence type="ECO:0000313" key="2">
    <source>
        <dbReference type="Proteomes" id="UP000605970"/>
    </source>
</evidence>
<dbReference type="InterPro" id="IPR043136">
    <property type="entry name" value="B30.2/SPRY_sf"/>
</dbReference>
<dbReference type="Proteomes" id="UP000605970">
    <property type="component" value="Unassembled WGS sequence"/>
</dbReference>
<gene>
    <name evidence="1" type="ORF">Mgra_00002385</name>
</gene>
<dbReference type="Gene3D" id="2.60.120.920">
    <property type="match status" value="1"/>
</dbReference>